<proteinExistence type="predicted"/>
<gene>
    <name evidence="1" type="ordered locus">Bcer98_2090</name>
</gene>
<dbReference type="EMBL" id="CP000764">
    <property type="protein sequence ID" value="ABS22354.1"/>
    <property type="molecule type" value="Genomic_DNA"/>
</dbReference>
<name>A7GQE6_BACCN</name>
<accession>A7GQE6</accession>
<organism evidence="1 2">
    <name type="scientific">Bacillus cytotoxicus (strain DSM 22905 / CIP 110041 / 391-98 / NVH 391-98)</name>
    <dbReference type="NCBI Taxonomy" id="315749"/>
    <lineage>
        <taxon>Bacteria</taxon>
        <taxon>Bacillati</taxon>
        <taxon>Bacillota</taxon>
        <taxon>Bacilli</taxon>
        <taxon>Bacillales</taxon>
        <taxon>Bacillaceae</taxon>
        <taxon>Bacillus</taxon>
        <taxon>Bacillus cereus group</taxon>
    </lineage>
</organism>
<sequence>MCMFISKPRYNEYNDISAVQNMSKMIFHDQQRKQLEKNENVVKISERSIRYCSDLKVCIVK</sequence>
<evidence type="ECO:0000313" key="2">
    <source>
        <dbReference type="Proteomes" id="UP000002300"/>
    </source>
</evidence>
<dbReference type="Proteomes" id="UP000002300">
    <property type="component" value="Chromosome"/>
</dbReference>
<keyword evidence="2" id="KW-1185">Reference proteome</keyword>
<evidence type="ECO:0000313" key="1">
    <source>
        <dbReference type="EMBL" id="ABS22354.1"/>
    </source>
</evidence>
<protein>
    <submittedName>
        <fullName evidence="1">Uncharacterized protein</fullName>
    </submittedName>
</protein>
<reference evidence="1 2" key="1">
    <citation type="journal article" date="2008" name="Chem. Biol. Interact.">
        <title>Extending the Bacillus cereus group genomics to putative food-borne pathogens of different toxicity.</title>
        <authorList>
            <person name="Lapidus A."/>
            <person name="Goltsman E."/>
            <person name="Auger S."/>
            <person name="Galleron N."/>
            <person name="Segurens B."/>
            <person name="Dossat C."/>
            <person name="Land M.L."/>
            <person name="Broussolle V."/>
            <person name="Brillard J."/>
            <person name="Guinebretiere M.H."/>
            <person name="Sanchis V."/>
            <person name="Nguen-The C."/>
            <person name="Lereclus D."/>
            <person name="Richardson P."/>
            <person name="Wincker P."/>
            <person name="Weissenbach J."/>
            <person name="Ehrlich S.D."/>
            <person name="Sorokin A."/>
        </authorList>
    </citation>
    <scope>NUCLEOTIDE SEQUENCE [LARGE SCALE GENOMIC DNA]</scope>
    <source>
        <strain evidence="2">DSM 22905 / CIP 110041 / 391-98 / NVH 391-98</strain>
    </source>
</reference>
<dbReference type="HOGENOM" id="CLU_2912679_0_0_9"/>
<dbReference type="KEGG" id="bcy:Bcer98_2090"/>
<dbReference type="AlphaFoldDB" id="A7GQE6"/>